<dbReference type="InterPro" id="IPR033905">
    <property type="entry name" value="Secretory_peroxidase"/>
</dbReference>
<reference evidence="24" key="1">
    <citation type="journal article" date="2020" name="Plant Biotechnol. J.">
        <title>The pomegranate (Punica granatum L.) draft genome dissects genetic divergence between soft- and hard-seeded cultivars.</title>
        <authorList>
            <person name="Luo X."/>
            <person name="Li H."/>
            <person name="Wu Z."/>
            <person name="Yao W."/>
            <person name="Zhao P."/>
            <person name="Cao D."/>
            <person name="Yu H."/>
            <person name="Li K."/>
            <person name="Poudel K."/>
            <person name="Zhao D."/>
            <person name="Zhang F."/>
            <person name="Xia X."/>
            <person name="Chen L."/>
            <person name="Wang Q."/>
            <person name="Jing D."/>
            <person name="Cao S."/>
        </authorList>
    </citation>
    <scope>NUCLEOTIDE SEQUENCE [LARGE SCALE GENOMIC DNA]</scope>
    <source>
        <strain evidence="24">cv. Tunisia</strain>
    </source>
</reference>
<dbReference type="PROSITE" id="PS00435">
    <property type="entry name" value="PEROXIDASE_1"/>
    <property type="match status" value="1"/>
</dbReference>
<evidence type="ECO:0000256" key="16">
    <source>
        <dbReference type="ARBA" id="ARBA00023324"/>
    </source>
</evidence>
<comment type="cofactor">
    <cofactor evidence="19 22">
        <name>Ca(2+)</name>
        <dbReference type="ChEBI" id="CHEBI:29108"/>
    </cofactor>
    <text evidence="19 22">Binds 2 calcium ions per subunit.</text>
</comment>
<evidence type="ECO:0000256" key="15">
    <source>
        <dbReference type="ARBA" id="ARBA00023180"/>
    </source>
</evidence>
<keyword evidence="13 19" id="KW-0408">Iron</keyword>
<keyword evidence="12 22" id="KW-0560">Oxidoreductase</keyword>
<evidence type="ECO:0000256" key="22">
    <source>
        <dbReference type="RuleBase" id="RU362060"/>
    </source>
</evidence>
<dbReference type="FunFam" id="1.10.520.10:FF:000006">
    <property type="entry name" value="Peroxidase"/>
    <property type="match status" value="1"/>
</dbReference>
<dbReference type="Gene3D" id="1.10.520.10">
    <property type="match status" value="2"/>
</dbReference>
<dbReference type="GO" id="GO:0020037">
    <property type="term" value="F:heme binding"/>
    <property type="evidence" value="ECO:0007669"/>
    <property type="project" value="UniProtKB-UniRule"/>
</dbReference>
<evidence type="ECO:0000256" key="19">
    <source>
        <dbReference type="PIRSR" id="PIRSR600823-3"/>
    </source>
</evidence>
<dbReference type="Proteomes" id="UP000515151">
    <property type="component" value="Chromosome 6"/>
</dbReference>
<evidence type="ECO:0000256" key="5">
    <source>
        <dbReference type="ARBA" id="ARBA00012313"/>
    </source>
</evidence>
<dbReference type="PANTHER" id="PTHR31517:SF80">
    <property type="entry name" value="PEROXIDASE"/>
    <property type="match status" value="1"/>
</dbReference>
<comment type="catalytic activity">
    <reaction evidence="1 22">
        <text>2 a phenolic donor + H2O2 = 2 a phenolic radical donor + 2 H2O</text>
        <dbReference type="Rhea" id="RHEA:56136"/>
        <dbReference type="ChEBI" id="CHEBI:15377"/>
        <dbReference type="ChEBI" id="CHEBI:16240"/>
        <dbReference type="ChEBI" id="CHEBI:139520"/>
        <dbReference type="ChEBI" id="CHEBI:139521"/>
        <dbReference type="EC" id="1.11.1.7"/>
    </reaction>
</comment>
<feature type="binding site" evidence="19">
    <location>
        <position position="303"/>
    </location>
    <ligand>
        <name>Ca(2+)</name>
        <dbReference type="ChEBI" id="CHEBI:29108"/>
        <label>2</label>
    </ligand>
</feature>
<comment type="similarity">
    <text evidence="4">Belongs to the peroxidase family. Ascorbate peroxidase subfamily.</text>
</comment>
<dbReference type="InterPro" id="IPR019793">
    <property type="entry name" value="Peroxidases_heam-ligand_BS"/>
</dbReference>
<comment type="similarity">
    <text evidence="22">Belongs to the peroxidase family. Classical plant (class III) peroxidase subfamily.</text>
</comment>
<dbReference type="SUPFAM" id="SSF48113">
    <property type="entry name" value="Heme-dependent peroxidases"/>
    <property type="match status" value="1"/>
</dbReference>
<feature type="disulfide bond" evidence="21">
    <location>
        <begin position="238"/>
        <end position="270"/>
    </location>
</feature>
<keyword evidence="14 21" id="KW-1015">Disulfide bond</keyword>
<evidence type="ECO:0000256" key="11">
    <source>
        <dbReference type="ARBA" id="ARBA00022837"/>
    </source>
</evidence>
<protein>
    <recommendedName>
        <fullName evidence="5 22">Peroxidase</fullName>
        <ecNumber evidence="5 22">1.11.1.7</ecNumber>
    </recommendedName>
</protein>
<keyword evidence="9 19" id="KW-0479">Metal-binding</keyword>
<gene>
    <name evidence="25" type="primary">LOC116212195</name>
</gene>
<comment type="subcellular location">
    <subcellularLocation>
        <location evidence="3 22">Secreted</location>
    </subcellularLocation>
</comment>
<evidence type="ECO:0000256" key="2">
    <source>
        <dbReference type="ARBA" id="ARBA00002322"/>
    </source>
</evidence>
<feature type="binding site" evidence="19">
    <location>
        <position position="109"/>
    </location>
    <ligand>
        <name>Ca(2+)</name>
        <dbReference type="ChEBI" id="CHEBI:29108"/>
        <label>1</label>
    </ligand>
</feature>
<evidence type="ECO:0000313" key="24">
    <source>
        <dbReference type="Proteomes" id="UP000515151"/>
    </source>
</evidence>
<keyword evidence="24" id="KW-1185">Reference proteome</keyword>
<dbReference type="GO" id="GO:0005576">
    <property type="term" value="C:extracellular region"/>
    <property type="evidence" value="ECO:0007669"/>
    <property type="project" value="UniProtKB-SubCell"/>
</dbReference>
<feature type="disulfide bond" evidence="21">
    <location>
        <begin position="74"/>
        <end position="153"/>
    </location>
</feature>
<evidence type="ECO:0000256" key="18">
    <source>
        <dbReference type="PIRSR" id="PIRSR600823-2"/>
    </source>
</evidence>
<feature type="signal peptide" evidence="22">
    <location>
        <begin position="1"/>
        <end position="18"/>
    </location>
</feature>
<sequence length="394" mass="43977">MDLWKQMRFFTFTLLVYTTTMDPKRPNSTQIVRFKPSRDIDAIITARFLLRSEPSMDDRTDGGSLEYDYYRESCPRAERIVREMVQELYQVRPRGIPSLLRLAFHDCFVEGCDASILLDPINGMASEKDASPNELLKGYDIIEAIKFEIERACPRTVSCADILVLAAREALLTVGGPFYPLQTGRRDSMISYAELAEHQLPSPFIDLSEILSSFGARGFNERETVSLLGAHSVGSIHCKFFEDRLYNFSGTNRPDPSLESRFLDLMRSRCSKFHSASSPKLSVAPSPSVRAAGLLAPPMAEPDTVMSYEGLGPTPAEGPAFGAPYYRSLLEGRGILFSDQQLTGSEETGSWVRAYAWDTALFRKDFAETMLKLSSLQVLTAPNGQVRVNCSKIA</sequence>
<dbReference type="InterPro" id="IPR010255">
    <property type="entry name" value="Haem_peroxidase_sf"/>
</dbReference>
<feature type="active site" description="Proton acceptor" evidence="17">
    <location>
        <position position="105"/>
    </location>
</feature>
<evidence type="ECO:0000256" key="3">
    <source>
        <dbReference type="ARBA" id="ARBA00004613"/>
    </source>
</evidence>
<feature type="disulfide bond" evidence="21">
    <location>
        <begin position="159"/>
        <end position="390"/>
    </location>
</feature>
<dbReference type="OrthoDB" id="2113341at2759"/>
<keyword evidence="11 19" id="KW-0106">Calcium</keyword>
<feature type="chain" id="PRO_5028514379" description="Peroxidase" evidence="22">
    <location>
        <begin position="19"/>
        <end position="394"/>
    </location>
</feature>
<keyword evidence="15" id="KW-0325">Glycoprotein</keyword>
<evidence type="ECO:0000256" key="17">
    <source>
        <dbReference type="PIRSR" id="PIRSR600823-1"/>
    </source>
</evidence>
<dbReference type="GeneID" id="116212195"/>
<feature type="binding site" evidence="19">
    <location>
        <position position="113"/>
    </location>
    <ligand>
        <name>Ca(2+)</name>
        <dbReference type="ChEBI" id="CHEBI:29108"/>
        <label>1</label>
    </ligand>
</feature>
<dbReference type="AlphaFoldDB" id="A0A6P8E7Y0"/>
<feature type="binding site" evidence="18">
    <location>
        <position position="201"/>
    </location>
    <ligand>
        <name>substrate</name>
    </ligand>
</feature>
<feature type="domain" description="Plant heme peroxidase family profile" evidence="23">
    <location>
        <begin position="64"/>
        <end position="394"/>
    </location>
</feature>
<evidence type="ECO:0000256" key="13">
    <source>
        <dbReference type="ARBA" id="ARBA00023004"/>
    </source>
</evidence>
<dbReference type="RefSeq" id="XP_031402624.1">
    <property type="nucleotide sequence ID" value="XM_031546764.1"/>
</dbReference>
<evidence type="ECO:0000256" key="1">
    <source>
        <dbReference type="ARBA" id="ARBA00000189"/>
    </source>
</evidence>
<evidence type="ECO:0000256" key="6">
    <source>
        <dbReference type="ARBA" id="ARBA00022525"/>
    </source>
</evidence>
<name>A0A6P8E7Y0_PUNGR</name>
<feature type="binding site" evidence="19">
    <location>
        <position position="111"/>
    </location>
    <ligand>
        <name>Ca(2+)</name>
        <dbReference type="ChEBI" id="CHEBI:29108"/>
        <label>1</label>
    </ligand>
</feature>
<organism evidence="24 25">
    <name type="scientific">Punica granatum</name>
    <name type="common">Pomegranate</name>
    <dbReference type="NCBI Taxonomy" id="22663"/>
    <lineage>
        <taxon>Eukaryota</taxon>
        <taxon>Viridiplantae</taxon>
        <taxon>Streptophyta</taxon>
        <taxon>Embryophyta</taxon>
        <taxon>Tracheophyta</taxon>
        <taxon>Spermatophyta</taxon>
        <taxon>Magnoliopsida</taxon>
        <taxon>eudicotyledons</taxon>
        <taxon>Gunneridae</taxon>
        <taxon>Pentapetalae</taxon>
        <taxon>rosids</taxon>
        <taxon>malvids</taxon>
        <taxon>Myrtales</taxon>
        <taxon>Lythraceae</taxon>
        <taxon>Punica</taxon>
    </lineage>
</organism>
<dbReference type="InterPro" id="IPR000823">
    <property type="entry name" value="Peroxidase_pln"/>
</dbReference>
<feature type="binding site" description="axial binding residue" evidence="19">
    <location>
        <position position="231"/>
    </location>
    <ligand>
        <name>heme b</name>
        <dbReference type="ChEBI" id="CHEBI:60344"/>
    </ligand>
    <ligandPart>
        <name>Fe</name>
        <dbReference type="ChEBI" id="CHEBI:18248"/>
    </ligandPart>
</feature>
<evidence type="ECO:0000256" key="21">
    <source>
        <dbReference type="PIRSR" id="PIRSR600823-5"/>
    </source>
</evidence>
<evidence type="ECO:0000256" key="14">
    <source>
        <dbReference type="ARBA" id="ARBA00023157"/>
    </source>
</evidence>
<proteinExistence type="inferred from homology"/>
<dbReference type="PANTHER" id="PTHR31517">
    <property type="match status" value="1"/>
</dbReference>
<evidence type="ECO:0000256" key="9">
    <source>
        <dbReference type="ARBA" id="ARBA00022723"/>
    </source>
</evidence>
<evidence type="ECO:0000256" key="10">
    <source>
        <dbReference type="ARBA" id="ARBA00022729"/>
    </source>
</evidence>
<dbReference type="PRINTS" id="PR00461">
    <property type="entry name" value="PLPEROXIDASE"/>
</dbReference>
<dbReference type="InterPro" id="IPR002016">
    <property type="entry name" value="Haem_peroxidase"/>
</dbReference>
<dbReference type="GO" id="GO:0046872">
    <property type="term" value="F:metal ion binding"/>
    <property type="evidence" value="ECO:0007669"/>
    <property type="project" value="UniProtKB-UniRule"/>
</dbReference>
<dbReference type="Gene3D" id="1.10.420.10">
    <property type="entry name" value="Peroxidase, domain 2"/>
    <property type="match status" value="2"/>
</dbReference>
<dbReference type="Pfam" id="PF00141">
    <property type="entry name" value="peroxidase"/>
    <property type="match status" value="1"/>
</dbReference>
<evidence type="ECO:0000259" key="23">
    <source>
        <dbReference type="PROSITE" id="PS50873"/>
    </source>
</evidence>
<feature type="binding site" evidence="19">
    <location>
        <position position="115"/>
    </location>
    <ligand>
        <name>Ca(2+)</name>
        <dbReference type="ChEBI" id="CHEBI:29108"/>
        <label>1</label>
    </ligand>
</feature>
<evidence type="ECO:0000256" key="8">
    <source>
        <dbReference type="ARBA" id="ARBA00022617"/>
    </source>
</evidence>
<feature type="site" description="Transition state stabilizer" evidence="20">
    <location>
        <position position="101"/>
    </location>
</feature>
<feature type="binding site" evidence="19">
    <location>
        <position position="106"/>
    </location>
    <ligand>
        <name>Ca(2+)</name>
        <dbReference type="ChEBI" id="CHEBI:29108"/>
        <label>1</label>
    </ligand>
</feature>
<keyword evidence="6 22" id="KW-0964">Secreted</keyword>
<evidence type="ECO:0000313" key="25">
    <source>
        <dbReference type="RefSeq" id="XP_031402624.1"/>
    </source>
</evidence>
<dbReference type="EC" id="1.11.1.7" evidence="5 22"/>
<keyword evidence="8 22" id="KW-0349">Heme</keyword>
<evidence type="ECO:0000256" key="12">
    <source>
        <dbReference type="ARBA" id="ARBA00023002"/>
    </source>
</evidence>
<feature type="binding site" evidence="19">
    <location>
        <position position="127"/>
    </location>
    <ligand>
        <name>Ca(2+)</name>
        <dbReference type="ChEBI" id="CHEBI:29108"/>
        <label>1</label>
    </ligand>
</feature>
<feature type="disulfide bond" evidence="21">
    <location>
        <begin position="107"/>
        <end position="112"/>
    </location>
</feature>
<reference evidence="25" key="2">
    <citation type="submission" date="2025-08" db="UniProtKB">
        <authorList>
            <consortium name="RefSeq"/>
        </authorList>
    </citation>
    <scope>IDENTIFICATION</scope>
    <source>
        <tissue evidence="25">Leaf</tissue>
    </source>
</reference>
<evidence type="ECO:0000256" key="7">
    <source>
        <dbReference type="ARBA" id="ARBA00022559"/>
    </source>
</evidence>
<evidence type="ECO:0000256" key="20">
    <source>
        <dbReference type="PIRSR" id="PIRSR600823-4"/>
    </source>
</evidence>
<comment type="cofactor">
    <cofactor evidence="19 22">
        <name>heme b</name>
        <dbReference type="ChEBI" id="CHEBI:60344"/>
    </cofactor>
    <text evidence="19 22">Binds 1 heme b (iron(II)-protoporphyrin IX) group per subunit.</text>
</comment>
<accession>A0A6P8E7Y0</accession>
<dbReference type="GO" id="GO:0006979">
    <property type="term" value="P:response to oxidative stress"/>
    <property type="evidence" value="ECO:0007669"/>
    <property type="project" value="UniProtKB-UniRule"/>
</dbReference>
<dbReference type="GO" id="GO:0140825">
    <property type="term" value="F:lactoperoxidase activity"/>
    <property type="evidence" value="ECO:0007669"/>
    <property type="project" value="UniProtKB-EC"/>
</dbReference>
<keyword evidence="10 22" id="KW-0732">Signal</keyword>
<comment type="function">
    <text evidence="2">Removal of H(2)O(2), oxidation of toxic reductants, biosynthesis and degradation of lignin, suberization, auxin catabolism, response to environmental stresses such as wounding, pathogen attack and oxidative stress. These functions might be dependent on each isozyme/isoform in each plant tissue.</text>
</comment>
<dbReference type="GO" id="GO:0042744">
    <property type="term" value="P:hydrogen peroxide catabolic process"/>
    <property type="evidence" value="ECO:0007669"/>
    <property type="project" value="UniProtKB-KW"/>
</dbReference>
<dbReference type="PROSITE" id="PS50873">
    <property type="entry name" value="PEROXIDASE_4"/>
    <property type="match status" value="1"/>
</dbReference>
<keyword evidence="16 22" id="KW-0376">Hydrogen peroxide</keyword>
<evidence type="ECO:0000256" key="4">
    <source>
        <dbReference type="ARBA" id="ARBA00006873"/>
    </source>
</evidence>
<dbReference type="CDD" id="cd00693">
    <property type="entry name" value="secretory_peroxidase"/>
    <property type="match status" value="1"/>
</dbReference>
<dbReference type="PRINTS" id="PR00458">
    <property type="entry name" value="PEROXIDASE"/>
</dbReference>
<keyword evidence="7 22" id="KW-0575">Peroxidase</keyword>